<dbReference type="FunFam" id="3.60.20.30:FF:000001">
    <property type="entry name" value="Isoaspartyl peptidase/L-asparaginase"/>
    <property type="match status" value="1"/>
</dbReference>
<protein>
    <recommendedName>
        <fullName evidence="17">Glutathione import ATP-binding protein GsiA</fullName>
        <ecNumber evidence="16">7.4.2.10</ecNumber>
    </recommendedName>
    <alternativeName>
        <fullName evidence="19">Isoaspartyl peptidase</fullName>
    </alternativeName>
</protein>
<evidence type="ECO:0000256" key="12">
    <source>
        <dbReference type="ARBA" id="ARBA00022967"/>
    </source>
</evidence>
<evidence type="ECO:0000313" key="25">
    <source>
        <dbReference type="Proteomes" id="UP000270272"/>
    </source>
</evidence>
<name>A0A3S4I9Z8_CITKO</name>
<dbReference type="InterPro" id="IPR003439">
    <property type="entry name" value="ABC_transporter-like_ATP-bd"/>
</dbReference>
<dbReference type="EC" id="7.4.2.10" evidence="16"/>
<dbReference type="Pfam" id="PF01112">
    <property type="entry name" value="Asparaginase_2"/>
    <property type="match status" value="1"/>
</dbReference>
<keyword evidence="9 24" id="KW-0378">Hydrolase</keyword>
<dbReference type="InterPro" id="IPR000246">
    <property type="entry name" value="Peptidase_T2"/>
</dbReference>
<dbReference type="InterPro" id="IPR029055">
    <property type="entry name" value="Ntn_hydrolases_N"/>
</dbReference>
<evidence type="ECO:0000256" key="22">
    <source>
        <dbReference type="PIRSR" id="PIRSR600246-3"/>
    </source>
</evidence>
<comment type="subunit">
    <text evidence="2">The complex is composed of two ATP-binding proteins (GsiA), two transmembrane proteins (GsiC and GsiD) and a solute-binding protein (GsiB).</text>
</comment>
<evidence type="ECO:0000256" key="6">
    <source>
        <dbReference type="ARBA" id="ARBA00022670"/>
    </source>
</evidence>
<comment type="subcellular location">
    <subcellularLocation>
        <location evidence="1">Cell inner membrane</location>
        <topology evidence="1">Peripheral membrane protein</topology>
    </subcellularLocation>
</comment>
<keyword evidence="5" id="KW-0997">Cell inner membrane</keyword>
<dbReference type="SMART" id="SM00382">
    <property type="entry name" value="AAA"/>
    <property type="match status" value="2"/>
</dbReference>
<dbReference type="GO" id="GO:0006508">
    <property type="term" value="P:proteolysis"/>
    <property type="evidence" value="ECO:0007669"/>
    <property type="project" value="UniProtKB-KW"/>
</dbReference>
<proteinExistence type="inferred from homology"/>
<evidence type="ECO:0000256" key="5">
    <source>
        <dbReference type="ARBA" id="ARBA00022519"/>
    </source>
</evidence>
<reference evidence="24 25" key="1">
    <citation type="submission" date="2018-12" db="EMBL/GenBank/DDBJ databases">
        <authorList>
            <consortium name="Pathogen Informatics"/>
        </authorList>
    </citation>
    <scope>NUCLEOTIDE SEQUENCE [LARGE SCALE GENOMIC DNA]</scope>
    <source>
        <strain evidence="24 25">NCTC11075</strain>
    </source>
</reference>
<dbReference type="PROSITE" id="PS50893">
    <property type="entry name" value="ABC_TRANSPORTER_2"/>
    <property type="match status" value="2"/>
</dbReference>
<dbReference type="GO" id="GO:0005524">
    <property type="term" value="F:ATP binding"/>
    <property type="evidence" value="ECO:0007669"/>
    <property type="project" value="UniProtKB-KW"/>
</dbReference>
<dbReference type="SUPFAM" id="SSF52540">
    <property type="entry name" value="P-loop containing nucleoside triphosphate hydrolases"/>
    <property type="match status" value="2"/>
</dbReference>
<evidence type="ECO:0000256" key="3">
    <source>
        <dbReference type="ARBA" id="ARBA00022448"/>
    </source>
</evidence>
<evidence type="ECO:0000256" key="17">
    <source>
        <dbReference type="ARBA" id="ARBA00041187"/>
    </source>
</evidence>
<dbReference type="NCBIfam" id="NF008453">
    <property type="entry name" value="PRK11308.1"/>
    <property type="match status" value="2"/>
</dbReference>
<dbReference type="GO" id="GO:0016887">
    <property type="term" value="F:ATP hydrolysis activity"/>
    <property type="evidence" value="ECO:0007669"/>
    <property type="project" value="InterPro"/>
</dbReference>
<evidence type="ECO:0000256" key="11">
    <source>
        <dbReference type="ARBA" id="ARBA00022840"/>
    </source>
</evidence>
<dbReference type="Gene3D" id="3.60.20.30">
    <property type="entry name" value="(Glycosyl)asparaginase"/>
    <property type="match status" value="1"/>
</dbReference>
<keyword evidence="8" id="KW-0547">Nucleotide-binding</keyword>
<dbReference type="InterPro" id="IPR003593">
    <property type="entry name" value="AAA+_ATPase"/>
</dbReference>
<dbReference type="PROSITE" id="PS00211">
    <property type="entry name" value="ABC_TRANSPORTER_1"/>
    <property type="match status" value="2"/>
</dbReference>
<dbReference type="AlphaFoldDB" id="A0A3S4I9Z8"/>
<evidence type="ECO:0000256" key="21">
    <source>
        <dbReference type="PIRSR" id="PIRSR600246-2"/>
    </source>
</evidence>
<dbReference type="InterPro" id="IPR050319">
    <property type="entry name" value="ABC_transp_ATP-bind"/>
</dbReference>
<dbReference type="Pfam" id="PF08352">
    <property type="entry name" value="oligo_HPY"/>
    <property type="match status" value="2"/>
</dbReference>
<evidence type="ECO:0000256" key="4">
    <source>
        <dbReference type="ARBA" id="ARBA00022475"/>
    </source>
</evidence>
<accession>A0A3S4I9Z8</accession>
<dbReference type="PANTHER" id="PTHR43776:SF15">
    <property type="entry name" value="GLUTATHIONE IMPORT ATP-BINDING PROTEIN GSIA"/>
    <property type="match status" value="1"/>
</dbReference>
<dbReference type="Pfam" id="PF00005">
    <property type="entry name" value="ABC_tran"/>
    <property type="match status" value="2"/>
</dbReference>
<keyword evidence="4" id="KW-1003">Cell membrane</keyword>
<dbReference type="GO" id="GO:0008233">
    <property type="term" value="F:peptidase activity"/>
    <property type="evidence" value="ECO:0007669"/>
    <property type="project" value="UniProtKB-KW"/>
</dbReference>
<dbReference type="InterPro" id="IPR013563">
    <property type="entry name" value="Oligopep_ABC_C"/>
</dbReference>
<feature type="domain" description="ABC transporter" evidence="23">
    <location>
        <begin position="631"/>
        <end position="881"/>
    </location>
</feature>
<dbReference type="NCBIfam" id="NF007613">
    <property type="entry name" value="PRK10261.1"/>
    <property type="match status" value="1"/>
</dbReference>
<dbReference type="PANTHER" id="PTHR43776">
    <property type="entry name" value="TRANSPORT ATP-BINDING PROTEIN"/>
    <property type="match status" value="1"/>
</dbReference>
<keyword evidence="6" id="KW-0645">Protease</keyword>
<keyword evidence="10" id="KW-0068">Autocatalytic cleavage</keyword>
<evidence type="ECO:0000256" key="1">
    <source>
        <dbReference type="ARBA" id="ARBA00004417"/>
    </source>
</evidence>
<evidence type="ECO:0000256" key="19">
    <source>
        <dbReference type="ARBA" id="ARBA00069124"/>
    </source>
</evidence>
<evidence type="ECO:0000256" key="14">
    <source>
        <dbReference type="ARBA" id="ARBA00037530"/>
    </source>
</evidence>
<dbReference type="GO" id="GO:0015833">
    <property type="term" value="P:peptide transport"/>
    <property type="evidence" value="ECO:0007669"/>
    <property type="project" value="InterPro"/>
</dbReference>
<evidence type="ECO:0000256" key="13">
    <source>
        <dbReference type="ARBA" id="ARBA00023136"/>
    </source>
</evidence>
<dbReference type="NCBIfam" id="NF007739">
    <property type="entry name" value="PRK10419.1"/>
    <property type="match status" value="2"/>
</dbReference>
<keyword evidence="3" id="KW-0813">Transport</keyword>
<dbReference type="InterPro" id="IPR027417">
    <property type="entry name" value="P-loop_NTPase"/>
</dbReference>
<dbReference type="SUPFAM" id="SSF56235">
    <property type="entry name" value="N-terminal nucleophile aminohydrolases (Ntn hydrolases)"/>
    <property type="match status" value="1"/>
</dbReference>
<keyword evidence="7" id="KW-0677">Repeat</keyword>
<dbReference type="Gene3D" id="3.40.50.300">
    <property type="entry name" value="P-loop containing nucleotide triphosphate hydrolases"/>
    <property type="match status" value="2"/>
</dbReference>
<dbReference type="InterPro" id="IPR017871">
    <property type="entry name" value="ABC_transporter-like_CS"/>
</dbReference>
<dbReference type="CDD" id="cd03257">
    <property type="entry name" value="ABC_NikE_OppD_transporters"/>
    <property type="match status" value="2"/>
</dbReference>
<evidence type="ECO:0000256" key="18">
    <source>
        <dbReference type="ARBA" id="ARBA00047640"/>
    </source>
</evidence>
<dbReference type="GO" id="GO:0055085">
    <property type="term" value="P:transmembrane transport"/>
    <property type="evidence" value="ECO:0007669"/>
    <property type="project" value="UniProtKB-ARBA"/>
</dbReference>
<feature type="active site" description="Nucleophile" evidence="20">
    <location>
        <position position="179"/>
    </location>
</feature>
<keyword evidence="13" id="KW-0472">Membrane</keyword>
<evidence type="ECO:0000259" key="23">
    <source>
        <dbReference type="PROSITE" id="PS50893"/>
    </source>
</evidence>
<feature type="binding site" evidence="21">
    <location>
        <begin position="207"/>
        <end position="210"/>
    </location>
    <ligand>
        <name>substrate</name>
    </ligand>
</feature>
<dbReference type="NCBIfam" id="NF007589">
    <property type="entry name" value="PRK10226.1"/>
    <property type="match status" value="1"/>
</dbReference>
<evidence type="ECO:0000313" key="24">
    <source>
        <dbReference type="EMBL" id="VEB94207.1"/>
    </source>
</evidence>
<dbReference type="FunFam" id="3.40.50.300:FF:000016">
    <property type="entry name" value="Oligopeptide ABC transporter ATP-binding component"/>
    <property type="match status" value="2"/>
</dbReference>
<evidence type="ECO:0000256" key="16">
    <source>
        <dbReference type="ARBA" id="ARBA00039050"/>
    </source>
</evidence>
<evidence type="ECO:0000256" key="2">
    <source>
        <dbReference type="ARBA" id="ARBA00011469"/>
    </source>
</evidence>
<evidence type="ECO:0000256" key="8">
    <source>
        <dbReference type="ARBA" id="ARBA00022741"/>
    </source>
</evidence>
<comment type="similarity">
    <text evidence="15">Belongs to the ABC transporter superfamily. Glutathione importer (TC 3.A.1.5.11) family.</text>
</comment>
<evidence type="ECO:0000256" key="7">
    <source>
        <dbReference type="ARBA" id="ARBA00022737"/>
    </source>
</evidence>
<organism evidence="24 25">
    <name type="scientific">Citrobacter koseri</name>
    <name type="common">Citrobacter diversus</name>
    <dbReference type="NCBI Taxonomy" id="545"/>
    <lineage>
        <taxon>Bacteria</taxon>
        <taxon>Pseudomonadati</taxon>
        <taxon>Pseudomonadota</taxon>
        <taxon>Gammaproteobacteria</taxon>
        <taxon>Enterobacterales</taxon>
        <taxon>Enterobacteriaceae</taxon>
        <taxon>Citrobacter</taxon>
    </lineage>
</organism>
<feature type="site" description="Cleavage; by autolysis" evidence="22">
    <location>
        <begin position="178"/>
        <end position="179"/>
    </location>
</feature>
<evidence type="ECO:0000256" key="15">
    <source>
        <dbReference type="ARBA" id="ARBA00038416"/>
    </source>
</evidence>
<comment type="catalytic activity">
    <reaction evidence="18">
        <text>glutathione(out) + ATP + H2O = glutathione(in) + ADP + phosphate + H(+)</text>
        <dbReference type="Rhea" id="RHEA:29791"/>
        <dbReference type="ChEBI" id="CHEBI:15377"/>
        <dbReference type="ChEBI" id="CHEBI:15378"/>
        <dbReference type="ChEBI" id="CHEBI:30616"/>
        <dbReference type="ChEBI" id="CHEBI:43474"/>
        <dbReference type="ChEBI" id="CHEBI:57925"/>
        <dbReference type="ChEBI" id="CHEBI:456216"/>
        <dbReference type="EC" id="7.4.2.10"/>
    </reaction>
</comment>
<sequence>MGKAVIAIHGGAGAITRAQMSQEQEQRYIQALSDIVETGQKMLEAGESALDVVTEAVRLLEECPLFNAGIGAVYTRDATHELDACVMDGNTLNAGAVAGVRHLRNPVLAARLVMEQSPHVLMVGDGAEAFAASRGMERVSADLFSTPERYAQLLAARDAGETVLDHSGAPLDETTKMGTVGAVARDRFGNLAAATSTGGMTNKLPGRVGDSPLVGAGCYANNASAAVSCTGTGEVFIRALAAYDIAALMDYGGLSLAEACERVVMEKLPALGGSGGLIAVDHEGNVALPFNSEGMYRAWDMPEIRQRRGSTGSEEQQVPHSHELDASDVLAVKNLNIAFEQEQQRVSAVRNVSFRLQRGETLAIVGESGSGKSVTALSLMRLIEQAGGDVHCDQMLLRRRNRQVIELGEQSDAQMQRVRGADIAMIFQEPMTSLNPVFTVGEQIAESIRLHQGASREEAMAEAKRMLDQVRIPESQAILSRYPHQLSGGMRQRVMIAMALSCRPAVLIADEPTTALDVTIQAQILQLIKVLQQDMSMGVIFITHDMGVVADIADRVLVMYQGEAVETGSVEQIFHAPQHPYTKALLAAVPQLGEMSGHDLPRRFPLISLNDPDRVEPQTEQDTVVAGDPILQVRNLVTRFPLRSGILNRVTREVHAVENVSFDLWPGETLSLVGESGCGKSTTGRALLRLVESQAGEITFNGRRIDTLPAGKLQPLRRDIQFIFQDPYASLDPRQTVGYSIMEPLRVHGLLEGEAAASRVAWLLERVGLRPEHAWRYPHEFSGGQRQRICIARALALNPKVIIADESVSALDVSIRGQIINLLLDLQREMGIAYLFISHDMAVVERISHRVAVMYLGQIVEIGPRRAVFENPQHPYTRKLMAAVPVADPSRHRPQRVLLSDDIPSNIRKRGEEIAPAPLQLVGPGHYVARPQAENALSRL</sequence>
<dbReference type="Proteomes" id="UP000270272">
    <property type="component" value="Chromosome"/>
</dbReference>
<evidence type="ECO:0000256" key="20">
    <source>
        <dbReference type="PIRSR" id="PIRSR600246-1"/>
    </source>
</evidence>
<dbReference type="CDD" id="cd04701">
    <property type="entry name" value="Asparaginase_2"/>
    <property type="match status" value="1"/>
</dbReference>
<dbReference type="GO" id="GO:0005886">
    <property type="term" value="C:plasma membrane"/>
    <property type="evidence" value="ECO:0007669"/>
    <property type="project" value="UniProtKB-SubCell"/>
</dbReference>
<feature type="binding site" evidence="21">
    <location>
        <begin position="230"/>
        <end position="233"/>
    </location>
    <ligand>
        <name>substrate</name>
    </ligand>
</feature>
<dbReference type="EMBL" id="LR134204">
    <property type="protein sequence ID" value="VEB94207.1"/>
    <property type="molecule type" value="Genomic_DNA"/>
</dbReference>
<gene>
    <name evidence="24" type="primary">gsiA_3</name>
    <name evidence="24" type="ORF">NCTC11075_05123</name>
</gene>
<feature type="domain" description="ABC transporter" evidence="23">
    <location>
        <begin position="332"/>
        <end position="586"/>
    </location>
</feature>
<keyword evidence="12" id="KW-1278">Translocase</keyword>
<keyword evidence="11 24" id="KW-0067">ATP-binding</keyword>
<evidence type="ECO:0000256" key="9">
    <source>
        <dbReference type="ARBA" id="ARBA00022801"/>
    </source>
</evidence>
<comment type="function">
    <text evidence="14">Part of the ABC transporter complex GsiABCD involved in glutathione import. Responsible for energy coupling to the transport system.</text>
</comment>
<evidence type="ECO:0000256" key="10">
    <source>
        <dbReference type="ARBA" id="ARBA00022813"/>
    </source>
</evidence>